<protein>
    <submittedName>
        <fullName evidence="4">Uncharacterized protein</fullName>
    </submittedName>
</protein>
<dbReference type="InterPro" id="IPR014001">
    <property type="entry name" value="Helicase_ATP-bd"/>
</dbReference>
<proteinExistence type="predicted"/>
<dbReference type="SMART" id="SM00487">
    <property type="entry name" value="DEXDc"/>
    <property type="match status" value="1"/>
</dbReference>
<evidence type="ECO:0000259" key="3">
    <source>
        <dbReference type="PROSITE" id="PS51194"/>
    </source>
</evidence>
<organism evidence="4 5">
    <name type="scientific">Anaeromyxobacter paludicola</name>
    <dbReference type="NCBI Taxonomy" id="2918171"/>
    <lineage>
        <taxon>Bacteria</taxon>
        <taxon>Pseudomonadati</taxon>
        <taxon>Myxococcota</taxon>
        <taxon>Myxococcia</taxon>
        <taxon>Myxococcales</taxon>
        <taxon>Cystobacterineae</taxon>
        <taxon>Anaeromyxobacteraceae</taxon>
        <taxon>Anaeromyxobacter</taxon>
    </lineage>
</organism>
<dbReference type="SUPFAM" id="SSF52540">
    <property type="entry name" value="P-loop containing nucleoside triphosphate hydrolases"/>
    <property type="match status" value="1"/>
</dbReference>
<gene>
    <name evidence="4" type="ORF">AMPC_17230</name>
</gene>
<dbReference type="PROSITE" id="PS51192">
    <property type="entry name" value="HELICASE_ATP_BIND_1"/>
    <property type="match status" value="1"/>
</dbReference>
<evidence type="ECO:0000313" key="4">
    <source>
        <dbReference type="EMBL" id="BDG08610.1"/>
    </source>
</evidence>
<dbReference type="InterPro" id="IPR038718">
    <property type="entry name" value="SNF2-like_sf"/>
</dbReference>
<evidence type="ECO:0000259" key="2">
    <source>
        <dbReference type="PROSITE" id="PS51192"/>
    </source>
</evidence>
<dbReference type="Gene3D" id="3.40.50.300">
    <property type="entry name" value="P-loop containing nucleotide triphosphate hydrolases"/>
    <property type="match status" value="1"/>
</dbReference>
<accession>A0ABM7X9X2</accession>
<dbReference type="Gene3D" id="3.40.50.10810">
    <property type="entry name" value="Tandem AAA-ATPase domain"/>
    <property type="match status" value="1"/>
</dbReference>
<evidence type="ECO:0000256" key="1">
    <source>
        <dbReference type="ARBA" id="ARBA00022801"/>
    </source>
</evidence>
<dbReference type="NCBIfam" id="NF041062">
    <property type="entry name" value="DpdE"/>
    <property type="match status" value="1"/>
</dbReference>
<feature type="domain" description="Helicase ATP-binding" evidence="2">
    <location>
        <begin position="169"/>
        <end position="306"/>
    </location>
</feature>
<dbReference type="Pfam" id="PF00271">
    <property type="entry name" value="Helicase_C"/>
    <property type="match status" value="1"/>
</dbReference>
<dbReference type="PANTHER" id="PTHR45766:SF6">
    <property type="entry name" value="SWI_SNF-RELATED MATRIX-ASSOCIATED ACTIN-DEPENDENT REGULATOR OF CHROMATIN SUBFAMILY A-LIKE PROTEIN 1"/>
    <property type="match status" value="1"/>
</dbReference>
<dbReference type="InterPro" id="IPR001650">
    <property type="entry name" value="Helicase_C-like"/>
</dbReference>
<dbReference type="SMART" id="SM00490">
    <property type="entry name" value="HELICc"/>
    <property type="match status" value="1"/>
</dbReference>
<dbReference type="Pfam" id="PF00176">
    <property type="entry name" value="SNF2-rel_dom"/>
    <property type="match status" value="1"/>
</dbReference>
<dbReference type="PROSITE" id="PS51194">
    <property type="entry name" value="HELICASE_CTER"/>
    <property type="match status" value="1"/>
</dbReference>
<evidence type="ECO:0000313" key="5">
    <source>
        <dbReference type="Proteomes" id="UP001162734"/>
    </source>
</evidence>
<dbReference type="InterPro" id="IPR027417">
    <property type="entry name" value="P-loop_NTPase"/>
</dbReference>
<dbReference type="PANTHER" id="PTHR45766">
    <property type="entry name" value="DNA ANNEALING HELICASE AND ENDONUCLEASE ZRANB3 FAMILY MEMBER"/>
    <property type="match status" value="1"/>
</dbReference>
<keyword evidence="1" id="KW-0378">Hydrolase</keyword>
<name>A0ABM7X9X2_9BACT</name>
<dbReference type="RefSeq" id="WP_248345789.1">
    <property type="nucleotide sequence ID" value="NZ_AP025592.1"/>
</dbReference>
<sequence length="1034" mass="115844">MIGRKVVARSAVELGLGEIASSPDAKQFVQVDFYVGPVNKVSRRFPKQVLVPALIPAQTRCYFANSSATHLGRVLGVADGAAERAYAVHFPNGTERVLKETEFHVRSHLSGSDPVDTLAALAHESPYLFDRRNRWLREYFKQESATRGLIGLVSSKIELFPHQVEVVRRVLSDPTVRFLLADEVGLGKTIEAGAILRQLSLDAPDLKIEVFVPRPLVQQWTKELEDRFGILEAEVHEHEELKIQPATSAGVIVIDEAHRIVDDEFYRAVRARTHPKQTKHLLLLSATPVLHHEKQLLALLELLDPDQFRLEDLDSFCRQLEGRKDLGRTLLALSRTSQPAFILRHVRRCAELLPDDPVVTRIAAECAAAPKDTDRVSSLSSSLRIHLTESYRLHRRLLRTRRAVLLEEGDLQQRRVEQPPVADSAGTAFRDLWLALDEWRSQASAFAHEKGPETHKRLVREYLELAALVAARPGALPDAVKRRQPRFPAEAIALEQLAVHARRIPKDTRLRSLSEVLRKLDTGRWVGFLTDTKAVAETAQSLAKLWGGKIFTLTADHDPEECAETLDAFLSSSRALLLADHTAEEGLNLQSADGVFQLDLPFAPMRVEQRLGRLDRLDRVKLIRCFSFLSTTDSAVAFDAAWYEVLSKGLGVFRASVADLQFLVEKEVTRLSRLAFDGGPQALVAESAAIAARLDAEREAAAEQDILDGLYVGDLRKSAVWESIEEADQDEVEFGNALVDYCEDCLRLKAWKKDGGARAGVAIQFQRHKNEQDPLIPAEMLTALGMAATTPGTANRSLAAKRIDLELFRPGQVLVDEVRKIAEWDERGQAFAMWRKAPAFQEPRLVFRVTVRSQVRLQAVEERLEKMNWDPISRESLYRLLLSWVPTQETEVLLNSDGTGATEDVAHLCSLPYRNTSDINLGGKRAPTLTKLTGEAAWGTLCREMAQLARDAVHQSGRYQQQLMEGRRLAAEHFEMVLSRLRARAVRSGTTEPGPELQNQQTLRELVFGVLEHPSHEVDTIGVYVLSREPVCQR</sequence>
<feature type="domain" description="Helicase C-terminal" evidence="3">
    <location>
        <begin position="512"/>
        <end position="661"/>
    </location>
</feature>
<dbReference type="Proteomes" id="UP001162734">
    <property type="component" value="Chromosome"/>
</dbReference>
<dbReference type="EMBL" id="AP025592">
    <property type="protein sequence ID" value="BDG08610.1"/>
    <property type="molecule type" value="Genomic_DNA"/>
</dbReference>
<keyword evidence="5" id="KW-1185">Reference proteome</keyword>
<reference evidence="5" key="1">
    <citation type="journal article" date="2022" name="Int. J. Syst. Evol. Microbiol.">
        <title>Anaeromyxobacter oryzae sp. nov., Anaeromyxobacter diazotrophicus sp. nov. and Anaeromyxobacter paludicola sp. nov., isolated from paddy soils.</title>
        <authorList>
            <person name="Itoh H."/>
            <person name="Xu Z."/>
            <person name="Mise K."/>
            <person name="Masuda Y."/>
            <person name="Ushijima N."/>
            <person name="Hayakawa C."/>
            <person name="Shiratori Y."/>
            <person name="Senoo K."/>
        </authorList>
    </citation>
    <scope>NUCLEOTIDE SEQUENCE [LARGE SCALE GENOMIC DNA]</scope>
    <source>
        <strain evidence="5">Red630</strain>
    </source>
</reference>
<dbReference type="InterPro" id="IPR000330">
    <property type="entry name" value="SNF2_N"/>
</dbReference>